<name>A0ABC8CYZ5_CLOBO</name>
<dbReference type="Gene3D" id="1.10.10.1400">
    <property type="entry name" value="Terminase, small subunit, N-terminal DNA-binding domain, HTH motif"/>
    <property type="match status" value="1"/>
</dbReference>
<reference evidence="1 2" key="1">
    <citation type="submission" date="2018-01" db="EMBL/GenBank/DDBJ databases">
        <title>Genetic Diversity of Clostridium botulinum in seafood.</title>
        <authorList>
            <person name="Athira V."/>
            <person name="Arun Jyothi P.V."/>
            <person name="Lalitha K.V."/>
            <person name="Joseph T.C."/>
        </authorList>
    </citation>
    <scope>NUCLEOTIDE SEQUENCE [LARGE SCALE GENOMIC DNA]</scope>
    <source>
        <strain evidence="1 2">Mfbjulcb8</strain>
    </source>
</reference>
<sequence length="105" mass="12201">MAYKAAIKAGYLPYRAFITGSELVRNRKVRTYIRYLKELKYEYLLIDKEDLIDVHIGIVFSHTTDFVGLGRKRVPVLVKKYCKNFKKGNKGFCKSYIGCKVDIVI</sequence>
<organism evidence="1 2">
    <name type="scientific">Clostridium botulinum</name>
    <dbReference type="NCBI Taxonomy" id="1491"/>
    <lineage>
        <taxon>Bacteria</taxon>
        <taxon>Bacillati</taxon>
        <taxon>Bacillota</taxon>
        <taxon>Clostridia</taxon>
        <taxon>Eubacteriales</taxon>
        <taxon>Clostridiaceae</taxon>
        <taxon>Clostridium</taxon>
    </lineage>
</organism>
<accession>A0ABC8CYZ5</accession>
<dbReference type="Pfam" id="PF03592">
    <property type="entry name" value="Terminase_2"/>
    <property type="match status" value="1"/>
</dbReference>
<evidence type="ECO:0000313" key="2">
    <source>
        <dbReference type="Proteomes" id="UP000240615"/>
    </source>
</evidence>
<evidence type="ECO:0000313" key="1">
    <source>
        <dbReference type="EMBL" id="AVQ40487.1"/>
    </source>
</evidence>
<dbReference type="Proteomes" id="UP000240615">
    <property type="component" value="Chromosome"/>
</dbReference>
<dbReference type="AlphaFoldDB" id="A0ABC8CYZ5"/>
<dbReference type="RefSeq" id="WP_159036215.1">
    <property type="nucleotide sequence ID" value="NZ_CP027777.1"/>
</dbReference>
<protein>
    <submittedName>
        <fullName evidence="1">Uncharacterized protein</fullName>
    </submittedName>
</protein>
<proteinExistence type="predicted"/>
<gene>
    <name evidence="1" type="ORF">C7M56_18095</name>
</gene>
<dbReference type="EMBL" id="CP027777">
    <property type="protein sequence ID" value="AVQ40487.1"/>
    <property type="molecule type" value="Genomic_DNA"/>
</dbReference>
<dbReference type="InterPro" id="IPR005335">
    <property type="entry name" value="Terminase_ssu"/>
</dbReference>
<dbReference type="InterPro" id="IPR038713">
    <property type="entry name" value="Terminase_Gp1_N_sf"/>
</dbReference>